<dbReference type="Pfam" id="PF13173">
    <property type="entry name" value="AAA_14"/>
    <property type="match status" value="1"/>
</dbReference>
<reference evidence="3 4" key="1">
    <citation type="submission" date="2024-02" db="EMBL/GenBank/DDBJ databases">
        <title>STSV induces naive adaptation in Sulfolobus.</title>
        <authorList>
            <person name="Xiang X."/>
            <person name="Song M."/>
        </authorList>
    </citation>
    <scope>NUCLEOTIDE SEQUENCE [LARGE SCALE GENOMIC DNA]</scope>
    <source>
        <strain evidence="3 4">RT2</strain>
    </source>
</reference>
<gene>
    <name evidence="3" type="ORF">V6M85_02915</name>
</gene>
<dbReference type="PANTHER" id="PTHR33295">
    <property type="entry name" value="ATPASE"/>
    <property type="match status" value="1"/>
</dbReference>
<evidence type="ECO:0000313" key="4">
    <source>
        <dbReference type="Proteomes" id="UP001432202"/>
    </source>
</evidence>
<evidence type="ECO:0000313" key="3">
    <source>
        <dbReference type="EMBL" id="WWQ61051.1"/>
    </source>
</evidence>
<accession>A0AAX4L1Q0</accession>
<dbReference type="Proteomes" id="UP001432202">
    <property type="component" value="Chromosome"/>
</dbReference>
<name>A0AAX4L1Q0_9CREN</name>
<protein>
    <submittedName>
        <fullName evidence="3">ATP-binding protein</fullName>
    </submittedName>
</protein>
<dbReference type="SUPFAM" id="SSF52540">
    <property type="entry name" value="P-loop containing nucleoside triphosphate hydrolases"/>
    <property type="match status" value="1"/>
</dbReference>
<dbReference type="GO" id="GO:0005524">
    <property type="term" value="F:ATP binding"/>
    <property type="evidence" value="ECO:0007669"/>
    <property type="project" value="UniProtKB-KW"/>
</dbReference>
<keyword evidence="3" id="KW-0067">ATP-binding</keyword>
<dbReference type="EMBL" id="CP146016">
    <property type="protein sequence ID" value="WWQ61051.1"/>
    <property type="molecule type" value="Genomic_DNA"/>
</dbReference>
<dbReference type="GeneID" id="89335685"/>
<feature type="domain" description="DUF4143" evidence="2">
    <location>
        <begin position="217"/>
        <end position="354"/>
    </location>
</feature>
<evidence type="ECO:0000259" key="2">
    <source>
        <dbReference type="Pfam" id="PF13635"/>
    </source>
</evidence>
<dbReference type="RefSeq" id="WP_338602782.1">
    <property type="nucleotide sequence ID" value="NZ_CP146016.1"/>
</dbReference>
<feature type="domain" description="AAA" evidence="1">
    <location>
        <begin position="42"/>
        <end position="162"/>
    </location>
</feature>
<sequence length="410" mass="48255">MNVEELKRIVSDQQETANEKLNDKRIIDRDVPDLLHYLIIPNALAILGVRRSGKSTLAIRLMRGKKFTYVNFDDEALRGITANDLRHLEEAIYQLYGEVDYLVFDEIHNVEGWELFISRLRDTKRVIITGSNSKMLSGELATYLTGRHSDYILFPFSFKEYLGFKGIKVEEESFYSTRKVAELKRELENYLITGGFPEALILGRSQLNVIYNDILFKDIISRLKIREIEKFREFCRSIISLYSNEVSLNSLAKTLRVDNKTIENWFFGLQNAYLIFPISRYGEKVKQRLTYNKKVYIIDPGLISSIAVKSRDKGRLMENVVALHLLRQKQMGEIYFIRNDYEVDFYDEENSRLIQVTYAMDKIEEREIKGLIREKNRAKELIIVSWDLEYTEKVENREIKVIPLYKFLLK</sequence>
<proteinExistence type="predicted"/>
<dbReference type="InterPro" id="IPR041682">
    <property type="entry name" value="AAA_14"/>
</dbReference>
<dbReference type="Pfam" id="PF13635">
    <property type="entry name" value="DUF4143"/>
    <property type="match status" value="1"/>
</dbReference>
<evidence type="ECO:0000259" key="1">
    <source>
        <dbReference type="Pfam" id="PF13173"/>
    </source>
</evidence>
<dbReference type="AlphaFoldDB" id="A0AAX4L1Q0"/>
<organism evidence="3 4">
    <name type="scientific">Sulfolobus tengchongensis</name>
    <dbReference type="NCBI Taxonomy" id="207809"/>
    <lineage>
        <taxon>Archaea</taxon>
        <taxon>Thermoproteota</taxon>
        <taxon>Thermoprotei</taxon>
        <taxon>Sulfolobales</taxon>
        <taxon>Sulfolobaceae</taxon>
        <taxon>Sulfolobus</taxon>
    </lineage>
</organism>
<dbReference type="PANTHER" id="PTHR33295:SF19">
    <property type="entry name" value="ARCHAEAL ATPASE"/>
    <property type="match status" value="1"/>
</dbReference>
<dbReference type="InterPro" id="IPR025420">
    <property type="entry name" value="DUF4143"/>
</dbReference>
<keyword evidence="4" id="KW-1185">Reference proteome</keyword>
<dbReference type="InterPro" id="IPR027417">
    <property type="entry name" value="P-loop_NTPase"/>
</dbReference>
<keyword evidence="3" id="KW-0547">Nucleotide-binding</keyword>